<evidence type="ECO:0000256" key="1">
    <source>
        <dbReference type="ARBA" id="ARBA00004651"/>
    </source>
</evidence>
<dbReference type="PROSITE" id="PS50928">
    <property type="entry name" value="ABC_TM1"/>
    <property type="match status" value="1"/>
</dbReference>
<reference evidence="10 11" key="2">
    <citation type="journal article" date="2016" name="Environ. Microbiol. Rep.">
        <title>Metagenomic evidence for the presence of phototrophic Gemmatimonadetes bacteria in diverse environments.</title>
        <authorList>
            <person name="Zeng Y."/>
            <person name="Baumbach J."/>
            <person name="Barbosa E.G."/>
            <person name="Azevedo V."/>
            <person name="Zhang C."/>
            <person name="Koblizek M."/>
        </authorList>
    </citation>
    <scope>NUCLEOTIDE SEQUENCE [LARGE SCALE GENOMIC DNA]</scope>
    <source>
        <strain evidence="10 11">AP64</strain>
    </source>
</reference>
<evidence type="ECO:0000313" key="10">
    <source>
        <dbReference type="EMBL" id="AMW04319.1"/>
    </source>
</evidence>
<protein>
    <recommendedName>
        <fullName evidence="9">ABC transmembrane type-1 domain-containing protein</fullName>
    </recommendedName>
</protein>
<dbReference type="GO" id="GO:0005886">
    <property type="term" value="C:plasma membrane"/>
    <property type="evidence" value="ECO:0007669"/>
    <property type="project" value="UniProtKB-SubCell"/>
</dbReference>
<evidence type="ECO:0000256" key="6">
    <source>
        <dbReference type="ARBA" id="ARBA00023136"/>
    </source>
</evidence>
<keyword evidence="6 7" id="KW-0472">Membrane</keyword>
<feature type="transmembrane region" description="Helical" evidence="7">
    <location>
        <begin position="233"/>
        <end position="258"/>
    </location>
</feature>
<evidence type="ECO:0000256" key="5">
    <source>
        <dbReference type="ARBA" id="ARBA00022989"/>
    </source>
</evidence>
<dbReference type="Gene3D" id="1.10.3720.10">
    <property type="entry name" value="MetI-like"/>
    <property type="match status" value="1"/>
</dbReference>
<dbReference type="Proteomes" id="UP000076404">
    <property type="component" value="Chromosome"/>
</dbReference>
<dbReference type="Pfam" id="PF00528">
    <property type="entry name" value="BPD_transp_1"/>
    <property type="match status" value="1"/>
</dbReference>
<dbReference type="KEGG" id="gph:GEMMAAP_04625"/>
<dbReference type="PANTHER" id="PTHR43163:SF6">
    <property type="entry name" value="DIPEPTIDE TRANSPORT SYSTEM PERMEASE PROTEIN DPPB-RELATED"/>
    <property type="match status" value="1"/>
</dbReference>
<evidence type="ECO:0000256" key="3">
    <source>
        <dbReference type="ARBA" id="ARBA00022475"/>
    </source>
</evidence>
<evidence type="ECO:0000256" key="2">
    <source>
        <dbReference type="ARBA" id="ARBA00022448"/>
    </source>
</evidence>
<organism evidence="10 11">
    <name type="scientific">Gemmatimonas phototrophica</name>
    <dbReference type="NCBI Taxonomy" id="1379270"/>
    <lineage>
        <taxon>Bacteria</taxon>
        <taxon>Pseudomonadati</taxon>
        <taxon>Gemmatimonadota</taxon>
        <taxon>Gemmatimonadia</taxon>
        <taxon>Gemmatimonadales</taxon>
        <taxon>Gemmatimonadaceae</taxon>
        <taxon>Gemmatimonas</taxon>
    </lineage>
</organism>
<feature type="transmembrane region" description="Helical" evidence="7">
    <location>
        <begin position="278"/>
        <end position="300"/>
    </location>
</feature>
<dbReference type="InterPro" id="IPR035906">
    <property type="entry name" value="MetI-like_sf"/>
</dbReference>
<gene>
    <name evidence="10" type="ORF">GEMMAAP_04625</name>
</gene>
<accession>A0A143BH14</accession>
<feature type="transmembrane region" description="Helical" evidence="7">
    <location>
        <begin position="176"/>
        <end position="195"/>
    </location>
</feature>
<name>A0A143BH14_9BACT</name>
<feature type="domain" description="ABC transmembrane type-1" evidence="9">
    <location>
        <begin position="86"/>
        <end position="301"/>
    </location>
</feature>
<feature type="signal peptide" evidence="8">
    <location>
        <begin position="1"/>
        <end position="22"/>
    </location>
</feature>
<evidence type="ECO:0000259" key="9">
    <source>
        <dbReference type="PROSITE" id="PS50928"/>
    </source>
</evidence>
<keyword evidence="3" id="KW-1003">Cell membrane</keyword>
<keyword evidence="11" id="KW-1185">Reference proteome</keyword>
<dbReference type="SUPFAM" id="SSF161098">
    <property type="entry name" value="MetI-like"/>
    <property type="match status" value="1"/>
</dbReference>
<dbReference type="CDD" id="cd06261">
    <property type="entry name" value="TM_PBP2"/>
    <property type="match status" value="1"/>
</dbReference>
<reference evidence="10 11" key="1">
    <citation type="journal article" date="2014" name="Proc. Natl. Acad. Sci. U.S.A.">
        <title>Functional type 2 photosynthetic reaction centers found in the rare bacterial phylum Gemmatimonadetes.</title>
        <authorList>
            <person name="Zeng Y."/>
            <person name="Feng F."/>
            <person name="Medova H."/>
            <person name="Dean J."/>
            <person name="Koblizek M."/>
        </authorList>
    </citation>
    <scope>NUCLEOTIDE SEQUENCE [LARGE SCALE GENOMIC DNA]</scope>
    <source>
        <strain evidence="10 11">AP64</strain>
    </source>
</reference>
<keyword evidence="2 7" id="KW-0813">Transport</keyword>
<comment type="subcellular location">
    <subcellularLocation>
        <location evidence="1 7">Cell membrane</location>
        <topology evidence="1 7">Multi-pass membrane protein</topology>
    </subcellularLocation>
</comment>
<evidence type="ECO:0000256" key="8">
    <source>
        <dbReference type="SAM" id="SignalP"/>
    </source>
</evidence>
<proteinExistence type="inferred from homology"/>
<feature type="chain" id="PRO_5007506727" description="ABC transmembrane type-1 domain-containing protein" evidence="8">
    <location>
        <begin position="23"/>
        <end position="325"/>
    </location>
</feature>
<sequence length="325" mass="34942">MLQGVVATFAAATFAFFCLQLAPGDPATALGEGVPASVRESRRAVYGYDAPVIVQYVRWISAAAQGDLGWSVSQQRPAVAVVLDALPNSLVLVLPGVLLAVLAGTALGAWQGIHARSMGDRLSNAAVFLLYALPEFWIALFLLLLFSVIWPVFPSGGMVSDLHVYMPPTDQWRDRLCHLVLPCLVIALFDTAALARYQRESMRDTLEQPFVRTARAAGLPWGRVYVQAWRASLLPVLTVLGILLPLNIMGVVFVEQVFAWPGMGLTLFNAINARDYDVVAACVIVGGAVIAFSGAAVDVLREVADPRLRMGERSRSVVPSSAPAA</sequence>
<evidence type="ECO:0000256" key="7">
    <source>
        <dbReference type="RuleBase" id="RU363032"/>
    </source>
</evidence>
<feature type="transmembrane region" description="Helical" evidence="7">
    <location>
        <begin position="90"/>
        <end position="113"/>
    </location>
</feature>
<keyword evidence="4 7" id="KW-0812">Transmembrane</keyword>
<comment type="similarity">
    <text evidence="7">Belongs to the binding-protein-dependent transport system permease family.</text>
</comment>
<feature type="transmembrane region" description="Helical" evidence="7">
    <location>
        <begin position="125"/>
        <end position="153"/>
    </location>
</feature>
<dbReference type="EMBL" id="CP011454">
    <property type="protein sequence ID" value="AMW04319.1"/>
    <property type="molecule type" value="Genomic_DNA"/>
</dbReference>
<evidence type="ECO:0000256" key="4">
    <source>
        <dbReference type="ARBA" id="ARBA00022692"/>
    </source>
</evidence>
<dbReference type="STRING" id="1379270.GEMMAAP_04625"/>
<evidence type="ECO:0000313" key="11">
    <source>
        <dbReference type="Proteomes" id="UP000076404"/>
    </source>
</evidence>
<dbReference type="InterPro" id="IPR000515">
    <property type="entry name" value="MetI-like"/>
</dbReference>
<dbReference type="PANTHER" id="PTHR43163">
    <property type="entry name" value="DIPEPTIDE TRANSPORT SYSTEM PERMEASE PROTEIN DPPB-RELATED"/>
    <property type="match status" value="1"/>
</dbReference>
<keyword evidence="5 7" id="KW-1133">Transmembrane helix</keyword>
<keyword evidence="8" id="KW-0732">Signal</keyword>
<dbReference type="eggNOG" id="COG0601">
    <property type="taxonomic scope" value="Bacteria"/>
</dbReference>
<dbReference type="AlphaFoldDB" id="A0A143BH14"/>
<dbReference type="GO" id="GO:0071916">
    <property type="term" value="F:dipeptide transmembrane transporter activity"/>
    <property type="evidence" value="ECO:0007669"/>
    <property type="project" value="TreeGrafter"/>
</dbReference>